<reference evidence="2 3" key="1">
    <citation type="submission" date="2014-04" db="EMBL/GenBank/DDBJ databases">
        <authorList>
            <consortium name="DOE Joint Genome Institute"/>
            <person name="Kuo A."/>
            <person name="Zuccaro A."/>
            <person name="Kohler A."/>
            <person name="Nagy L.G."/>
            <person name="Floudas D."/>
            <person name="Copeland A."/>
            <person name="Barry K.W."/>
            <person name="Cichocki N."/>
            <person name="Veneault-Fourrey C."/>
            <person name="LaButti K."/>
            <person name="Lindquist E.A."/>
            <person name="Lipzen A."/>
            <person name="Lundell T."/>
            <person name="Morin E."/>
            <person name="Murat C."/>
            <person name="Sun H."/>
            <person name="Tunlid A."/>
            <person name="Henrissat B."/>
            <person name="Grigoriev I.V."/>
            <person name="Hibbett D.S."/>
            <person name="Martin F."/>
            <person name="Nordberg H.P."/>
            <person name="Cantor M.N."/>
            <person name="Hua S.X."/>
        </authorList>
    </citation>
    <scope>NUCLEOTIDE SEQUENCE [LARGE SCALE GENOMIC DNA]</scope>
    <source>
        <strain evidence="2 3">MAFF 305830</strain>
    </source>
</reference>
<dbReference type="EMBL" id="KN824702">
    <property type="protein sequence ID" value="KIM19444.1"/>
    <property type="molecule type" value="Genomic_DNA"/>
</dbReference>
<dbReference type="HOGENOM" id="CLU_2312964_0_0_1"/>
<dbReference type="PROSITE" id="PS51782">
    <property type="entry name" value="LYSM"/>
    <property type="match status" value="1"/>
</dbReference>
<accession>A0A0C3AH61</accession>
<feature type="domain" description="LysM" evidence="1">
    <location>
        <begin position="44"/>
        <end position="89"/>
    </location>
</feature>
<name>A0A0C3AH61_SERVB</name>
<dbReference type="Gene3D" id="3.10.350.10">
    <property type="entry name" value="LysM domain"/>
    <property type="match status" value="1"/>
</dbReference>
<reference evidence="3" key="2">
    <citation type="submission" date="2015-01" db="EMBL/GenBank/DDBJ databases">
        <title>Evolutionary Origins and Diversification of the Mycorrhizal Mutualists.</title>
        <authorList>
            <consortium name="DOE Joint Genome Institute"/>
            <consortium name="Mycorrhizal Genomics Consortium"/>
            <person name="Kohler A."/>
            <person name="Kuo A."/>
            <person name="Nagy L.G."/>
            <person name="Floudas D."/>
            <person name="Copeland A."/>
            <person name="Barry K.W."/>
            <person name="Cichocki N."/>
            <person name="Veneault-Fourrey C."/>
            <person name="LaButti K."/>
            <person name="Lindquist E.A."/>
            <person name="Lipzen A."/>
            <person name="Lundell T."/>
            <person name="Morin E."/>
            <person name="Murat C."/>
            <person name="Riley R."/>
            <person name="Ohm R."/>
            <person name="Sun H."/>
            <person name="Tunlid A."/>
            <person name="Henrissat B."/>
            <person name="Grigoriev I.V."/>
            <person name="Hibbett D.S."/>
            <person name="Martin F."/>
        </authorList>
    </citation>
    <scope>NUCLEOTIDE SEQUENCE [LARGE SCALE GENOMIC DNA]</scope>
    <source>
        <strain evidence="3">MAFF 305830</strain>
    </source>
</reference>
<dbReference type="InterPro" id="IPR018392">
    <property type="entry name" value="LysM"/>
</dbReference>
<dbReference type="SUPFAM" id="SSF54106">
    <property type="entry name" value="LysM domain"/>
    <property type="match status" value="1"/>
</dbReference>
<gene>
    <name evidence="2" type="ORF">M408DRAFT_31217</name>
</gene>
<dbReference type="InterPro" id="IPR036779">
    <property type="entry name" value="LysM_dom_sf"/>
</dbReference>
<evidence type="ECO:0000313" key="2">
    <source>
        <dbReference type="EMBL" id="KIM19444.1"/>
    </source>
</evidence>
<dbReference type="AlphaFoldDB" id="A0A0C3AH61"/>
<dbReference type="OrthoDB" id="5985073at2759"/>
<evidence type="ECO:0000259" key="1">
    <source>
        <dbReference type="PROSITE" id="PS51782"/>
    </source>
</evidence>
<evidence type="ECO:0000313" key="3">
    <source>
        <dbReference type="Proteomes" id="UP000054097"/>
    </source>
</evidence>
<feature type="non-terminal residue" evidence="2">
    <location>
        <position position="1"/>
    </location>
</feature>
<organism evidence="2 3">
    <name type="scientific">Serendipita vermifera MAFF 305830</name>
    <dbReference type="NCBI Taxonomy" id="933852"/>
    <lineage>
        <taxon>Eukaryota</taxon>
        <taxon>Fungi</taxon>
        <taxon>Dikarya</taxon>
        <taxon>Basidiomycota</taxon>
        <taxon>Agaricomycotina</taxon>
        <taxon>Agaricomycetes</taxon>
        <taxon>Sebacinales</taxon>
        <taxon>Serendipitaceae</taxon>
        <taxon>Serendipita</taxon>
    </lineage>
</organism>
<sequence length="108" mass="11523">DIWLYTQVCIPPVVVIDYFPSDGPTDSPSATISIAPVPLPTCANTYVVQNVGETCDSIGAQFGVSGPEILASNTFLDCQDIWLYTQICVPYPVISDSFTLASSSTTVI</sequence>
<proteinExistence type="predicted"/>
<dbReference type="SMART" id="SM00257">
    <property type="entry name" value="LysM"/>
    <property type="match status" value="1"/>
</dbReference>
<protein>
    <submittedName>
        <fullName evidence="2">Carbohydrate-binding module family 50 protein</fullName>
    </submittedName>
</protein>
<dbReference type="Proteomes" id="UP000054097">
    <property type="component" value="Unassembled WGS sequence"/>
</dbReference>
<keyword evidence="3" id="KW-1185">Reference proteome</keyword>